<gene>
    <name evidence="1" type="ORF">DACRYDRAFT_21220</name>
</gene>
<dbReference type="EMBL" id="JH795859">
    <property type="protein sequence ID" value="EJU03761.1"/>
    <property type="molecule type" value="Genomic_DNA"/>
</dbReference>
<dbReference type="Proteomes" id="UP000030653">
    <property type="component" value="Unassembled WGS sequence"/>
</dbReference>
<sequence length="96" mass="10361">MCKAEDRRTCWLLNREGERGMSGGLKLIAFPQSVGGSLTKVRSARVVLKLVSFASDMGSHPSEEHVRQDVVHQSSEIHPGVIGAGRGARSGIYGWA</sequence>
<protein>
    <submittedName>
        <fullName evidence="1">Uncharacterized protein</fullName>
    </submittedName>
</protein>
<accession>M5G0I8</accession>
<dbReference type="RefSeq" id="XP_040630655.1">
    <property type="nucleotide sequence ID" value="XM_040772297.1"/>
</dbReference>
<evidence type="ECO:0000313" key="1">
    <source>
        <dbReference type="EMBL" id="EJU03761.1"/>
    </source>
</evidence>
<dbReference type="GeneID" id="63687359"/>
<dbReference type="HOGENOM" id="CLU_2359683_0_0_1"/>
<dbReference type="AlphaFoldDB" id="M5G0I8"/>
<evidence type="ECO:0000313" key="2">
    <source>
        <dbReference type="Proteomes" id="UP000030653"/>
    </source>
</evidence>
<organism evidence="1 2">
    <name type="scientific">Dacryopinax primogenitus (strain DJM 731)</name>
    <name type="common">Brown rot fungus</name>
    <dbReference type="NCBI Taxonomy" id="1858805"/>
    <lineage>
        <taxon>Eukaryota</taxon>
        <taxon>Fungi</taxon>
        <taxon>Dikarya</taxon>
        <taxon>Basidiomycota</taxon>
        <taxon>Agaricomycotina</taxon>
        <taxon>Dacrymycetes</taxon>
        <taxon>Dacrymycetales</taxon>
        <taxon>Dacrymycetaceae</taxon>
        <taxon>Dacryopinax</taxon>
    </lineage>
</organism>
<proteinExistence type="predicted"/>
<name>M5G0I8_DACPD</name>
<keyword evidence="2" id="KW-1185">Reference proteome</keyword>
<reference evidence="1 2" key="1">
    <citation type="journal article" date="2012" name="Science">
        <title>The Paleozoic origin of enzymatic lignin decomposition reconstructed from 31 fungal genomes.</title>
        <authorList>
            <person name="Floudas D."/>
            <person name="Binder M."/>
            <person name="Riley R."/>
            <person name="Barry K."/>
            <person name="Blanchette R.A."/>
            <person name="Henrissat B."/>
            <person name="Martinez A.T."/>
            <person name="Otillar R."/>
            <person name="Spatafora J.W."/>
            <person name="Yadav J.S."/>
            <person name="Aerts A."/>
            <person name="Benoit I."/>
            <person name="Boyd A."/>
            <person name="Carlson A."/>
            <person name="Copeland A."/>
            <person name="Coutinho P.M."/>
            <person name="de Vries R.P."/>
            <person name="Ferreira P."/>
            <person name="Findley K."/>
            <person name="Foster B."/>
            <person name="Gaskell J."/>
            <person name="Glotzer D."/>
            <person name="Gorecki P."/>
            <person name="Heitman J."/>
            <person name="Hesse C."/>
            <person name="Hori C."/>
            <person name="Igarashi K."/>
            <person name="Jurgens J.A."/>
            <person name="Kallen N."/>
            <person name="Kersten P."/>
            <person name="Kohler A."/>
            <person name="Kuees U."/>
            <person name="Kumar T.K.A."/>
            <person name="Kuo A."/>
            <person name="LaButti K."/>
            <person name="Larrondo L.F."/>
            <person name="Lindquist E."/>
            <person name="Ling A."/>
            <person name="Lombard V."/>
            <person name="Lucas S."/>
            <person name="Lundell T."/>
            <person name="Martin R."/>
            <person name="McLaughlin D.J."/>
            <person name="Morgenstern I."/>
            <person name="Morin E."/>
            <person name="Murat C."/>
            <person name="Nagy L.G."/>
            <person name="Nolan M."/>
            <person name="Ohm R.A."/>
            <person name="Patyshakuliyeva A."/>
            <person name="Rokas A."/>
            <person name="Ruiz-Duenas F.J."/>
            <person name="Sabat G."/>
            <person name="Salamov A."/>
            <person name="Samejima M."/>
            <person name="Schmutz J."/>
            <person name="Slot J.C."/>
            <person name="St John F."/>
            <person name="Stenlid J."/>
            <person name="Sun H."/>
            <person name="Sun S."/>
            <person name="Syed K."/>
            <person name="Tsang A."/>
            <person name="Wiebenga A."/>
            <person name="Young D."/>
            <person name="Pisabarro A."/>
            <person name="Eastwood D.C."/>
            <person name="Martin F."/>
            <person name="Cullen D."/>
            <person name="Grigoriev I.V."/>
            <person name="Hibbett D.S."/>
        </authorList>
    </citation>
    <scope>NUCLEOTIDE SEQUENCE [LARGE SCALE GENOMIC DNA]</scope>
    <source>
        <strain evidence="1 2">DJM-731 SS1</strain>
    </source>
</reference>